<accession>A0A0J7XRE3</accession>
<evidence type="ECO:0000313" key="2">
    <source>
        <dbReference type="Proteomes" id="UP000052268"/>
    </source>
</evidence>
<dbReference type="RefSeq" id="WP_059152300.1">
    <property type="nucleotide sequence ID" value="NZ_KQ130455.1"/>
</dbReference>
<evidence type="ECO:0008006" key="3">
    <source>
        <dbReference type="Google" id="ProtNLM"/>
    </source>
</evidence>
<organism evidence="1 2">
    <name type="scientific">Novosphingobium barchaimii LL02</name>
    <dbReference type="NCBI Taxonomy" id="1114963"/>
    <lineage>
        <taxon>Bacteria</taxon>
        <taxon>Pseudomonadati</taxon>
        <taxon>Pseudomonadota</taxon>
        <taxon>Alphaproteobacteria</taxon>
        <taxon>Sphingomonadales</taxon>
        <taxon>Sphingomonadaceae</taxon>
        <taxon>Novosphingobium</taxon>
    </lineage>
</organism>
<gene>
    <name evidence="1" type="ORF">V474_21570</name>
</gene>
<dbReference type="AlphaFoldDB" id="A0A0J7XRE3"/>
<proteinExistence type="predicted"/>
<dbReference type="Proteomes" id="UP000052268">
    <property type="component" value="Unassembled WGS sequence"/>
</dbReference>
<protein>
    <recommendedName>
        <fullName evidence="3">HTH tetR-type domain-containing protein</fullName>
    </recommendedName>
</protein>
<keyword evidence="2" id="KW-1185">Reference proteome</keyword>
<reference evidence="1 2" key="1">
    <citation type="journal article" date="2015" name="G3 (Bethesda)">
        <title>Insights into Ongoing Evolution of the Hexachlorocyclohexane Catabolic Pathway from Comparative Genomics of Ten Sphingomonadaceae Strains.</title>
        <authorList>
            <person name="Pearce S.L."/>
            <person name="Oakeshott J.G."/>
            <person name="Pandey G."/>
        </authorList>
    </citation>
    <scope>NUCLEOTIDE SEQUENCE [LARGE SCALE GENOMIC DNA]</scope>
    <source>
        <strain evidence="1 2">LL02</strain>
    </source>
</reference>
<name>A0A0J7XRE3_9SPHN</name>
<evidence type="ECO:0000313" key="1">
    <source>
        <dbReference type="EMBL" id="KMS54446.1"/>
    </source>
</evidence>
<dbReference type="EMBL" id="JACU01000006">
    <property type="protein sequence ID" value="KMS54446.1"/>
    <property type="molecule type" value="Genomic_DNA"/>
</dbReference>
<comment type="caution">
    <text evidence="1">The sequence shown here is derived from an EMBL/GenBank/DDBJ whole genome shotgun (WGS) entry which is preliminary data.</text>
</comment>
<sequence>MKTSLRGVERNALTAALLALFEEISFEQLTIREITAGTGYPLVEDTGERGAGRRGAAQT</sequence>
<dbReference type="PATRIC" id="fig|1114963.3.peg.3153"/>